<keyword evidence="2 8" id="KW-0812">Transmembrane</keyword>
<keyword evidence="3" id="KW-0732">Signal</keyword>
<dbReference type="PANTHER" id="PTHR11884:SF1">
    <property type="entry name" value="GOLGI APPARATUS PROTEIN 1"/>
    <property type="match status" value="1"/>
</dbReference>
<evidence type="ECO:0000256" key="5">
    <source>
        <dbReference type="ARBA" id="ARBA00022989"/>
    </source>
</evidence>
<evidence type="ECO:0000256" key="1">
    <source>
        <dbReference type="ARBA" id="ARBA00004479"/>
    </source>
</evidence>
<evidence type="ECO:0000313" key="9">
    <source>
        <dbReference type="EMBL" id="CAK0796742.1"/>
    </source>
</evidence>
<keyword evidence="10" id="KW-1185">Reference proteome</keyword>
<keyword evidence="7" id="KW-0325">Glycoprotein</keyword>
<comment type="caution">
    <text evidence="9">The sequence shown here is derived from an EMBL/GenBank/DDBJ whole genome shotgun (WGS) entry which is preliminary data.</text>
</comment>
<dbReference type="InterPro" id="IPR001893">
    <property type="entry name" value="Cys-rich_GLG1_repeat"/>
</dbReference>
<dbReference type="InterPro" id="IPR017873">
    <property type="entry name" value="Cys-rich_GLG1_repeat_euk"/>
</dbReference>
<comment type="subcellular location">
    <subcellularLocation>
        <location evidence="1">Membrane</location>
        <topology evidence="1">Single-pass type I membrane protein</topology>
    </subcellularLocation>
</comment>
<keyword evidence="4" id="KW-0677">Repeat</keyword>
<dbReference type="Pfam" id="PF00839">
    <property type="entry name" value="Cys_rich_FGFR"/>
    <property type="match status" value="9"/>
</dbReference>
<keyword evidence="5 8" id="KW-1133">Transmembrane helix</keyword>
<dbReference type="PROSITE" id="PS51289">
    <property type="entry name" value="GLG1_C_RICH"/>
    <property type="match status" value="1"/>
</dbReference>
<dbReference type="EMBL" id="CAUYUJ010001613">
    <property type="protein sequence ID" value="CAK0796742.1"/>
    <property type="molecule type" value="Genomic_DNA"/>
</dbReference>
<evidence type="ECO:0000256" key="2">
    <source>
        <dbReference type="ARBA" id="ARBA00022692"/>
    </source>
</evidence>
<evidence type="ECO:0000256" key="8">
    <source>
        <dbReference type="SAM" id="Phobius"/>
    </source>
</evidence>
<accession>A0ABN9Q0W2</accession>
<sequence length="765" mass="84911">MARVARVQSMHADLDPQVQRKCSSEVAKYCGDTPREDLHLCLRRHFKDLGPECQKAEGLQARMEIETSVMRPKTSVVCRRASDVFCSGRGSRELRGCLEESMHKDAFPVACRQALTEDMEASNHDWQLKFGISTECQEDVHAHCREESGTPGTGVLNCLSRKHLANELIRSGCQEEVTRYLKAGAQNIRVLPDAFEACQTDVASYCPGVPAGQGRVHACLMKHKSSLSQECAASEFRNQAAQAKDIRMSPEAMKYCGPVMTKFCPGVEPGEGRMWACLFEHRSSPAMPEQCAEALKGHAKLKQSEFFLNPGILAKCKGEAKRLCPEQLERASKKNFAARGSHGTVISCLISKREEVQDPDCLAAVRGEQGERVQMAALDPEHEPVCAADIRRHCLLAQRKAELSRGTDGLVHKCLQDHLPDLSEACAKKEREYMVMASEEARLNIPIAQSCRQATQRWCDSVPDEEGLLQTCLLKHVHDESMEIPCRQALMGEQVKRATSLRFNPHLRKTCSNELHRLVQEGKCDAFRQPGGRKPGALVDCLTDHVEEIQDPACKDATLKVMQTHSADLRAKPRMHDACEQDLKALCPNVALGAGRGHECLRGKLGQIRSDECKKLVMAVQLADNSSATINYGVRTRCANEVRMFCPDVTPGESRVMLCLGIHSNETGFGDDCKRELAKVQIDSMIKRLRGHGGHGKAPLDKRIEELRKWLQRHQGFAEEHGVILLSGTVGFVAVLTAWISWCMLRRYGSGKSGYTVVVPKDLSS</sequence>
<evidence type="ECO:0008006" key="11">
    <source>
        <dbReference type="Google" id="ProtNLM"/>
    </source>
</evidence>
<evidence type="ECO:0000256" key="3">
    <source>
        <dbReference type="ARBA" id="ARBA00022729"/>
    </source>
</evidence>
<dbReference type="PANTHER" id="PTHR11884">
    <property type="entry name" value="SELECTIN LIGAND RELATED"/>
    <property type="match status" value="1"/>
</dbReference>
<name>A0ABN9Q0W2_9DINO</name>
<keyword evidence="6 8" id="KW-0472">Membrane</keyword>
<dbReference type="Proteomes" id="UP001189429">
    <property type="component" value="Unassembled WGS sequence"/>
</dbReference>
<reference evidence="9" key="1">
    <citation type="submission" date="2023-10" db="EMBL/GenBank/DDBJ databases">
        <authorList>
            <person name="Chen Y."/>
            <person name="Shah S."/>
            <person name="Dougan E. K."/>
            <person name="Thang M."/>
            <person name="Chan C."/>
        </authorList>
    </citation>
    <scope>NUCLEOTIDE SEQUENCE [LARGE SCALE GENOMIC DNA]</scope>
</reference>
<proteinExistence type="predicted"/>
<evidence type="ECO:0000256" key="4">
    <source>
        <dbReference type="ARBA" id="ARBA00022737"/>
    </source>
</evidence>
<gene>
    <name evidence="9" type="ORF">PCOR1329_LOCUS6034</name>
</gene>
<evidence type="ECO:0000256" key="6">
    <source>
        <dbReference type="ARBA" id="ARBA00023136"/>
    </source>
</evidence>
<organism evidence="9 10">
    <name type="scientific">Prorocentrum cordatum</name>
    <dbReference type="NCBI Taxonomy" id="2364126"/>
    <lineage>
        <taxon>Eukaryota</taxon>
        <taxon>Sar</taxon>
        <taxon>Alveolata</taxon>
        <taxon>Dinophyceae</taxon>
        <taxon>Prorocentrales</taxon>
        <taxon>Prorocentraceae</taxon>
        <taxon>Prorocentrum</taxon>
    </lineage>
</organism>
<evidence type="ECO:0000256" key="7">
    <source>
        <dbReference type="ARBA" id="ARBA00023180"/>
    </source>
</evidence>
<feature type="transmembrane region" description="Helical" evidence="8">
    <location>
        <begin position="723"/>
        <end position="745"/>
    </location>
</feature>
<dbReference type="InterPro" id="IPR039728">
    <property type="entry name" value="GLG1"/>
</dbReference>
<protein>
    <recommendedName>
        <fullName evidence="11">Golgi apparatus protein 1</fullName>
    </recommendedName>
</protein>
<evidence type="ECO:0000313" key="10">
    <source>
        <dbReference type="Proteomes" id="UP001189429"/>
    </source>
</evidence>